<dbReference type="EMBL" id="JAIPUX010005290">
    <property type="protein sequence ID" value="KAH0615711.1"/>
    <property type="molecule type" value="Genomic_DNA"/>
</dbReference>
<feature type="transmembrane region" description="Helical" evidence="1">
    <location>
        <begin position="29"/>
        <end position="54"/>
    </location>
</feature>
<dbReference type="Proteomes" id="UP000826234">
    <property type="component" value="Unassembled WGS sequence"/>
</dbReference>
<keyword evidence="1" id="KW-0812">Transmembrane</keyword>
<gene>
    <name evidence="2" type="ORF">JD844_026054</name>
</gene>
<reference evidence="2 3" key="1">
    <citation type="journal article" date="2022" name="Gigascience">
        <title>A chromosome-level genome assembly and annotation of the desert horned lizard, Phrynosoma platyrhinos, provides insight into chromosomal rearrangements among reptiles.</title>
        <authorList>
            <person name="Koochekian N."/>
            <person name="Ascanio A."/>
            <person name="Farleigh K."/>
            <person name="Card D.C."/>
            <person name="Schield D.R."/>
            <person name="Castoe T.A."/>
            <person name="Jezkova T."/>
        </authorList>
    </citation>
    <scope>NUCLEOTIDE SEQUENCE [LARGE SCALE GENOMIC DNA]</scope>
    <source>
        <strain evidence="2">NK-2021</strain>
    </source>
</reference>
<protein>
    <submittedName>
        <fullName evidence="2">Uncharacterized protein</fullName>
    </submittedName>
</protein>
<proteinExistence type="predicted"/>
<keyword evidence="1" id="KW-1133">Transmembrane helix</keyword>
<keyword evidence="3" id="KW-1185">Reference proteome</keyword>
<evidence type="ECO:0000313" key="2">
    <source>
        <dbReference type="EMBL" id="KAH0615711.1"/>
    </source>
</evidence>
<accession>A0ABQ7SEF0</accession>
<organism evidence="2 3">
    <name type="scientific">Phrynosoma platyrhinos</name>
    <name type="common">Desert horned lizard</name>
    <dbReference type="NCBI Taxonomy" id="52577"/>
    <lineage>
        <taxon>Eukaryota</taxon>
        <taxon>Metazoa</taxon>
        <taxon>Chordata</taxon>
        <taxon>Craniata</taxon>
        <taxon>Vertebrata</taxon>
        <taxon>Euteleostomi</taxon>
        <taxon>Lepidosauria</taxon>
        <taxon>Squamata</taxon>
        <taxon>Bifurcata</taxon>
        <taxon>Unidentata</taxon>
        <taxon>Episquamata</taxon>
        <taxon>Toxicofera</taxon>
        <taxon>Iguania</taxon>
        <taxon>Phrynosomatidae</taxon>
        <taxon>Phrynosomatinae</taxon>
        <taxon>Phrynosoma</taxon>
    </lineage>
</organism>
<sequence>MARQSNYENTVAFETNETSLKQSSHKRTLSILTSLALLAFLLAISLIAMAILYFQKERKLRELEEVVEKIRTSLWFSNIGSKEVLENVHFLENISAAFSEIQARLENASLSRTAAQDRYRE</sequence>
<keyword evidence="1" id="KW-0472">Membrane</keyword>
<comment type="caution">
    <text evidence="2">The sequence shown here is derived from an EMBL/GenBank/DDBJ whole genome shotgun (WGS) entry which is preliminary data.</text>
</comment>
<evidence type="ECO:0000313" key="3">
    <source>
        <dbReference type="Proteomes" id="UP000826234"/>
    </source>
</evidence>
<evidence type="ECO:0000256" key="1">
    <source>
        <dbReference type="SAM" id="Phobius"/>
    </source>
</evidence>
<name>A0ABQ7SEF0_PHRPL</name>